<keyword evidence="8" id="KW-1185">Reference proteome</keyword>
<sequence length="325" mass="36182">MIFNSKHKFGAITLLLATAVALQGCEPKTATANVSPQTDYEPVAIQHHLGTTDIKQMPQTVAALDMNEVDFLDQLNIPVAGMPKDFVPHFLAKYKTAPNIQDTGAIVQPNMEKVYATRPDLILITSLQANHYKELTQIAPTIHFDVDYKDSQSAHIEVIKKHLMDLGKIFKKEKLAQQKVDEINEKVKETLNITQNRPEKALIVLHNNGSYSSFGLKSRYGFVFNDLGVKPASPEIDTALHGQPISSEFILKTNPDIIYIVDRTAVMESRPTINAESLSNPLLKETNAWKNGKVIFADAEAWYITAASPTSLKLIIDDVLKGYRD</sequence>
<comment type="similarity">
    <text evidence="2">Belongs to the bacterial solute-binding protein 8 family.</text>
</comment>
<evidence type="ECO:0000259" key="6">
    <source>
        <dbReference type="PROSITE" id="PS50983"/>
    </source>
</evidence>
<comment type="subcellular location">
    <subcellularLocation>
        <location evidence="1">Cell envelope</location>
    </subcellularLocation>
</comment>
<protein>
    <submittedName>
        <fullName evidence="7">Siderophore-binding periplasmic lipoprotein BauB</fullName>
    </submittedName>
</protein>
<comment type="caution">
    <text evidence="7">The sequence shown here is derived from an EMBL/GenBank/DDBJ whole genome shotgun (WGS) entry which is preliminary data.</text>
</comment>
<dbReference type="PROSITE" id="PS51257">
    <property type="entry name" value="PROKAR_LIPOPROTEIN"/>
    <property type="match status" value="1"/>
</dbReference>
<evidence type="ECO:0000256" key="5">
    <source>
        <dbReference type="ARBA" id="ARBA00022729"/>
    </source>
</evidence>
<dbReference type="InterPro" id="IPR002491">
    <property type="entry name" value="ABC_transptr_periplasmic_BD"/>
</dbReference>
<evidence type="ECO:0000313" key="8">
    <source>
        <dbReference type="Proteomes" id="UP001500631"/>
    </source>
</evidence>
<dbReference type="Pfam" id="PF01497">
    <property type="entry name" value="Peripla_BP_2"/>
    <property type="match status" value="1"/>
</dbReference>
<keyword evidence="5" id="KW-0732">Signal</keyword>
<dbReference type="EMBL" id="BAABKE010000004">
    <property type="protein sequence ID" value="GAA5100451.1"/>
    <property type="molecule type" value="Genomic_DNA"/>
</dbReference>
<evidence type="ECO:0000313" key="7">
    <source>
        <dbReference type="EMBL" id="GAA5100451.1"/>
    </source>
</evidence>
<dbReference type="Gene3D" id="3.40.50.1980">
    <property type="entry name" value="Nitrogenase molybdenum iron protein domain"/>
    <property type="match status" value="2"/>
</dbReference>
<reference evidence="8" key="1">
    <citation type="journal article" date="2019" name="Int. J. Syst. Evol. Microbiol.">
        <title>The Global Catalogue of Microorganisms (GCM) 10K type strain sequencing project: providing services to taxonomists for standard genome sequencing and annotation.</title>
        <authorList>
            <consortium name="The Broad Institute Genomics Platform"/>
            <consortium name="The Broad Institute Genome Sequencing Center for Infectious Disease"/>
            <person name="Wu L."/>
            <person name="Ma J."/>
        </authorList>
    </citation>
    <scope>NUCLEOTIDE SEQUENCE [LARGE SCALE GENOMIC DNA]</scope>
    <source>
        <strain evidence="8">JCM 18424</strain>
    </source>
</reference>
<keyword evidence="3" id="KW-0813">Transport</keyword>
<dbReference type="InterPro" id="IPR033870">
    <property type="entry name" value="FatB"/>
</dbReference>
<dbReference type="Proteomes" id="UP001500631">
    <property type="component" value="Unassembled WGS sequence"/>
</dbReference>
<feature type="domain" description="Fe/B12 periplasmic-binding" evidence="6">
    <location>
        <begin position="60"/>
        <end position="325"/>
    </location>
</feature>
<keyword evidence="4" id="KW-0406">Ion transport</keyword>
<evidence type="ECO:0000256" key="1">
    <source>
        <dbReference type="ARBA" id="ARBA00004196"/>
    </source>
</evidence>
<dbReference type="PANTHER" id="PTHR30532">
    <property type="entry name" value="IRON III DICITRATE-BINDING PERIPLASMIC PROTEIN"/>
    <property type="match status" value="1"/>
</dbReference>
<gene>
    <name evidence="7" type="primary">bauB</name>
    <name evidence="7" type="ORF">GCM10023338_15150</name>
</gene>
<proteinExistence type="inferred from homology"/>
<dbReference type="CDD" id="cd01140">
    <property type="entry name" value="FatB"/>
    <property type="match status" value="1"/>
</dbReference>
<organism evidence="7 8">
    <name type="scientific">Wohlfahrtiimonas larvae</name>
    <dbReference type="NCBI Taxonomy" id="1157986"/>
    <lineage>
        <taxon>Bacteria</taxon>
        <taxon>Pseudomonadati</taxon>
        <taxon>Pseudomonadota</taxon>
        <taxon>Gammaproteobacteria</taxon>
        <taxon>Cardiobacteriales</taxon>
        <taxon>Ignatzschineriaceae</taxon>
        <taxon>Wohlfahrtiimonas</taxon>
    </lineage>
</organism>
<evidence type="ECO:0000256" key="4">
    <source>
        <dbReference type="ARBA" id="ARBA00022496"/>
    </source>
</evidence>
<keyword evidence="4" id="KW-0408">Iron</keyword>
<dbReference type="PANTHER" id="PTHR30532:SF28">
    <property type="entry name" value="PETROBACTIN-BINDING PROTEIN YCLQ"/>
    <property type="match status" value="1"/>
</dbReference>
<keyword evidence="4" id="KW-0410">Iron transport</keyword>
<evidence type="ECO:0000256" key="3">
    <source>
        <dbReference type="ARBA" id="ARBA00022448"/>
    </source>
</evidence>
<dbReference type="PROSITE" id="PS50983">
    <property type="entry name" value="FE_B12_PBP"/>
    <property type="match status" value="1"/>
</dbReference>
<accession>A0ABP9MWG4</accession>
<name>A0ABP9MWG4_9GAMM</name>
<keyword evidence="7" id="KW-0449">Lipoprotein</keyword>
<dbReference type="RefSeq" id="WP_345667695.1">
    <property type="nucleotide sequence ID" value="NZ_BAABKE010000004.1"/>
</dbReference>
<dbReference type="SUPFAM" id="SSF53807">
    <property type="entry name" value="Helical backbone' metal receptor"/>
    <property type="match status" value="1"/>
</dbReference>
<evidence type="ECO:0000256" key="2">
    <source>
        <dbReference type="ARBA" id="ARBA00008814"/>
    </source>
</evidence>
<dbReference type="InterPro" id="IPR051313">
    <property type="entry name" value="Bact_iron-sidero_bind"/>
</dbReference>